<comment type="caution">
    <text evidence="2">The sequence shown here is derived from an EMBL/GenBank/DDBJ whole genome shotgun (WGS) entry which is preliminary data.</text>
</comment>
<evidence type="ECO:0000313" key="2">
    <source>
        <dbReference type="EMBL" id="MFB9443040.1"/>
    </source>
</evidence>
<feature type="region of interest" description="Disordered" evidence="1">
    <location>
        <begin position="271"/>
        <end position="303"/>
    </location>
</feature>
<dbReference type="EMBL" id="JBHMCA010000019">
    <property type="protein sequence ID" value="MFB9443040.1"/>
    <property type="molecule type" value="Genomic_DNA"/>
</dbReference>
<evidence type="ECO:0000313" key="3">
    <source>
        <dbReference type="Proteomes" id="UP001589608"/>
    </source>
</evidence>
<dbReference type="Gene3D" id="3.40.50.300">
    <property type="entry name" value="P-loop containing nucleotide triphosphate hydrolases"/>
    <property type="match status" value="1"/>
</dbReference>
<keyword evidence="3" id="KW-1185">Reference proteome</keyword>
<feature type="compositionally biased region" description="Low complexity" evidence="1">
    <location>
        <begin position="292"/>
        <end position="303"/>
    </location>
</feature>
<reference evidence="2 3" key="1">
    <citation type="submission" date="2024-09" db="EMBL/GenBank/DDBJ databases">
        <authorList>
            <person name="Sun Q."/>
            <person name="Mori K."/>
        </authorList>
    </citation>
    <scope>NUCLEOTIDE SEQUENCE [LARGE SCALE GENOMIC DNA]</scope>
    <source>
        <strain evidence="2 3">JCM 3307</strain>
    </source>
</reference>
<proteinExistence type="predicted"/>
<dbReference type="InterPro" id="IPR027417">
    <property type="entry name" value="P-loop_NTPase"/>
</dbReference>
<evidence type="ECO:0000256" key="1">
    <source>
        <dbReference type="SAM" id="MobiDB-lite"/>
    </source>
</evidence>
<sequence>MLIVISSVKGAPGVTTLAVGLAALWPEPDAVLVEADPAGGDLAARFGHSPEPGLTGLAAQAHTGTLASLAPFTQRLAVGADVVLAPAGETVAASTFTLATRGLQALRRLAEQQPVLVDVGRLEQSSPAAGLLGVADHVLVLADGELAAQTQVEARLGWVRSVVTGRLWLVRTGAGGYPGREIARDLGVPVLWELPDSQLGAGALAGRLRAPAWRRLRLARAVRGVALTLTTAQPASILAAEPVGSIMSTDPAVRAHYAPPVAAVPPVIQAAAHQPRAQQRMEPRPAEQQSGPVQRPEPVQVRP</sequence>
<protein>
    <submittedName>
        <fullName evidence="2">Uncharacterized protein</fullName>
    </submittedName>
</protein>
<accession>A0ABV5M2J5</accession>
<name>A0ABV5M2J5_9ACTN</name>
<dbReference type="SUPFAM" id="SSF52540">
    <property type="entry name" value="P-loop containing nucleoside triphosphate hydrolases"/>
    <property type="match status" value="1"/>
</dbReference>
<dbReference type="RefSeq" id="WP_223099515.1">
    <property type="nucleotide sequence ID" value="NZ_CP061913.1"/>
</dbReference>
<gene>
    <name evidence="2" type="ORF">ACFFTR_08090</name>
</gene>
<dbReference type="Proteomes" id="UP001589608">
    <property type="component" value="Unassembled WGS sequence"/>
</dbReference>
<organism evidence="2 3">
    <name type="scientific">Dactylosporangium vinaceum</name>
    <dbReference type="NCBI Taxonomy" id="53362"/>
    <lineage>
        <taxon>Bacteria</taxon>
        <taxon>Bacillati</taxon>
        <taxon>Actinomycetota</taxon>
        <taxon>Actinomycetes</taxon>
        <taxon>Micromonosporales</taxon>
        <taxon>Micromonosporaceae</taxon>
        <taxon>Dactylosporangium</taxon>
    </lineage>
</organism>